<dbReference type="FunFam" id="3.30.1360.120:FF:000007">
    <property type="entry name" value="tRNA modification GTPase GTPBP3, mitochondrial"/>
    <property type="match status" value="1"/>
</dbReference>
<dbReference type="GO" id="GO:0030488">
    <property type="term" value="P:tRNA methylation"/>
    <property type="evidence" value="ECO:0000318"/>
    <property type="project" value="GO_Central"/>
</dbReference>
<sequence>MFKNLNKTFKFFLRKQSTIYALSSGQGKCGVAVIRVSGASTELALKCLTGLTNPKPRTAILRSIKHPSSHEVLDKGLVLWFPGPHSFTGEDSCEFHVHGGIAVVSSVLNALGSLPDCRLAEPGEFTRRAFHNAKLDLTEVEGLADLLQAETEIQRKQVIWSALSKLYNRWRGSLIKSVAHVEAHIDFEETETIDEGVLDLVVQEIQIMRDEIRKHLNDGRKGELLRTGVKTVILGAPNVGKSSLMNLLCKRPAAIVTPIEGTTRDILEVTLNIGGYPLVLTDTAGLRSETNDIIEKEGIIRAKNSYDCADLVILVLDSLKVYSWLHNHPPSSTSDYLKCYIEKLGLYDLINKECVIVFNKSDLVQDLLDLQNSEIVHLSCKSEDGVSNLVNTIGNKLRKLCGEPSAEHPSMNQVRHRQHLSNCLKCLDSSLDRSSSDTVLMAEHLRKALRHLGYLVGATTTEQLLDVIFKDFCIGK</sequence>
<dbReference type="Gene3D" id="1.20.120.430">
    <property type="entry name" value="tRNA modification GTPase MnmE domain 2"/>
    <property type="match status" value="1"/>
</dbReference>
<reference evidence="8 9" key="1">
    <citation type="journal article" date="2008" name="Nature">
        <title>The genome of the model beetle and pest Tribolium castaneum.</title>
        <authorList>
            <consortium name="Tribolium Genome Sequencing Consortium"/>
            <person name="Richards S."/>
            <person name="Gibbs R.A."/>
            <person name="Weinstock G.M."/>
            <person name="Brown S.J."/>
            <person name="Denell R."/>
            <person name="Beeman R.W."/>
            <person name="Gibbs R."/>
            <person name="Beeman R.W."/>
            <person name="Brown S.J."/>
            <person name="Bucher G."/>
            <person name="Friedrich M."/>
            <person name="Grimmelikhuijzen C.J."/>
            <person name="Klingler M."/>
            <person name="Lorenzen M."/>
            <person name="Richards S."/>
            <person name="Roth S."/>
            <person name="Schroder R."/>
            <person name="Tautz D."/>
            <person name="Zdobnov E.M."/>
            <person name="Muzny D."/>
            <person name="Gibbs R.A."/>
            <person name="Weinstock G.M."/>
            <person name="Attaway T."/>
            <person name="Bell S."/>
            <person name="Buhay C.J."/>
            <person name="Chandrabose M.N."/>
            <person name="Chavez D."/>
            <person name="Clerk-Blankenburg K.P."/>
            <person name="Cree A."/>
            <person name="Dao M."/>
            <person name="Davis C."/>
            <person name="Chacko J."/>
            <person name="Dinh H."/>
            <person name="Dugan-Rocha S."/>
            <person name="Fowler G."/>
            <person name="Garner T.T."/>
            <person name="Garnes J."/>
            <person name="Gnirke A."/>
            <person name="Hawes A."/>
            <person name="Hernandez J."/>
            <person name="Hines S."/>
            <person name="Holder M."/>
            <person name="Hume J."/>
            <person name="Jhangiani S.N."/>
            <person name="Joshi V."/>
            <person name="Khan Z.M."/>
            <person name="Jackson L."/>
            <person name="Kovar C."/>
            <person name="Kowis A."/>
            <person name="Lee S."/>
            <person name="Lewis L.R."/>
            <person name="Margolis J."/>
            <person name="Morgan M."/>
            <person name="Nazareth L.V."/>
            <person name="Nguyen N."/>
            <person name="Okwuonu G."/>
            <person name="Parker D."/>
            <person name="Richards S."/>
            <person name="Ruiz S.J."/>
            <person name="Santibanez J."/>
            <person name="Savard J."/>
            <person name="Scherer S.E."/>
            <person name="Schneider B."/>
            <person name="Sodergren E."/>
            <person name="Tautz D."/>
            <person name="Vattahil S."/>
            <person name="Villasana D."/>
            <person name="White C.S."/>
            <person name="Wright R."/>
            <person name="Park Y."/>
            <person name="Beeman R.W."/>
            <person name="Lord J."/>
            <person name="Oppert B."/>
            <person name="Lorenzen M."/>
            <person name="Brown S."/>
            <person name="Wang L."/>
            <person name="Savard J."/>
            <person name="Tautz D."/>
            <person name="Richards S."/>
            <person name="Weinstock G."/>
            <person name="Gibbs R.A."/>
            <person name="Liu Y."/>
            <person name="Worley K."/>
            <person name="Weinstock G."/>
            <person name="Elsik C.G."/>
            <person name="Reese J.T."/>
            <person name="Elhaik E."/>
            <person name="Landan G."/>
            <person name="Graur D."/>
            <person name="Arensburger P."/>
            <person name="Atkinson P."/>
            <person name="Beeman R.W."/>
            <person name="Beidler J."/>
            <person name="Brown S.J."/>
            <person name="Demuth J.P."/>
            <person name="Drury D.W."/>
            <person name="Du Y.Z."/>
            <person name="Fujiwara H."/>
            <person name="Lorenzen M."/>
            <person name="Maselli V."/>
            <person name="Osanai M."/>
            <person name="Park Y."/>
            <person name="Robertson H.M."/>
            <person name="Tu Z."/>
            <person name="Wang J.J."/>
            <person name="Wang S."/>
            <person name="Richards S."/>
            <person name="Song H."/>
            <person name="Zhang L."/>
            <person name="Sodergren E."/>
            <person name="Werner D."/>
            <person name="Stanke M."/>
            <person name="Morgenstern B."/>
            <person name="Solovyev V."/>
            <person name="Kosarev P."/>
            <person name="Brown G."/>
            <person name="Chen H.C."/>
            <person name="Ermolaeva O."/>
            <person name="Hlavina W."/>
            <person name="Kapustin Y."/>
            <person name="Kiryutin B."/>
            <person name="Kitts P."/>
            <person name="Maglott D."/>
            <person name="Pruitt K."/>
            <person name="Sapojnikov V."/>
            <person name="Souvorov A."/>
            <person name="Mackey A.J."/>
            <person name="Waterhouse R.M."/>
            <person name="Wyder S."/>
            <person name="Zdobnov E.M."/>
            <person name="Zdobnov E.M."/>
            <person name="Wyder S."/>
            <person name="Kriventseva E.V."/>
            <person name="Kadowaki T."/>
            <person name="Bork P."/>
            <person name="Aranda M."/>
            <person name="Bao R."/>
            <person name="Beermann A."/>
            <person name="Berns N."/>
            <person name="Bolognesi R."/>
            <person name="Bonneton F."/>
            <person name="Bopp D."/>
            <person name="Brown S.J."/>
            <person name="Bucher G."/>
            <person name="Butts T."/>
            <person name="Chaumot A."/>
            <person name="Denell R.E."/>
            <person name="Ferrier D.E."/>
            <person name="Friedrich M."/>
            <person name="Gordon C.M."/>
            <person name="Jindra M."/>
            <person name="Klingler M."/>
            <person name="Lan Q."/>
            <person name="Lattorff H.M."/>
            <person name="Laudet V."/>
            <person name="von Levetsow C."/>
            <person name="Liu Z."/>
            <person name="Lutz R."/>
            <person name="Lynch J.A."/>
            <person name="da Fonseca R.N."/>
            <person name="Posnien N."/>
            <person name="Reuter R."/>
            <person name="Roth S."/>
            <person name="Savard J."/>
            <person name="Schinko J.B."/>
            <person name="Schmitt C."/>
            <person name="Schoppmeier M."/>
            <person name="Schroder R."/>
            <person name="Shippy T.D."/>
            <person name="Simonnet F."/>
            <person name="Marques-Souza H."/>
            <person name="Tautz D."/>
            <person name="Tomoyasu Y."/>
            <person name="Trauner J."/>
            <person name="Van der Zee M."/>
            <person name="Vervoort M."/>
            <person name="Wittkopp N."/>
            <person name="Wimmer E.A."/>
            <person name="Yang X."/>
            <person name="Jones A.K."/>
            <person name="Sattelle D.B."/>
            <person name="Ebert P.R."/>
            <person name="Nelson D."/>
            <person name="Scott J.G."/>
            <person name="Beeman R.W."/>
            <person name="Muthukrishnan S."/>
            <person name="Kramer K.J."/>
            <person name="Arakane Y."/>
            <person name="Beeman R.W."/>
            <person name="Zhu Q."/>
            <person name="Hogenkamp D."/>
            <person name="Dixit R."/>
            <person name="Oppert B."/>
            <person name="Jiang H."/>
            <person name="Zou Z."/>
            <person name="Marshall J."/>
            <person name="Elpidina E."/>
            <person name="Vinokurov K."/>
            <person name="Oppert C."/>
            <person name="Zou Z."/>
            <person name="Evans J."/>
            <person name="Lu Z."/>
            <person name="Zhao P."/>
            <person name="Sumathipala N."/>
            <person name="Altincicek B."/>
            <person name="Vilcinskas A."/>
            <person name="Williams M."/>
            <person name="Hultmark D."/>
            <person name="Hetru C."/>
            <person name="Jiang H."/>
            <person name="Grimmelikhuijzen C.J."/>
            <person name="Hauser F."/>
            <person name="Cazzamali G."/>
            <person name="Williamson M."/>
            <person name="Park Y."/>
            <person name="Li B."/>
            <person name="Tanaka Y."/>
            <person name="Predel R."/>
            <person name="Neupert S."/>
            <person name="Schachtner J."/>
            <person name="Verleyen P."/>
            <person name="Raible F."/>
            <person name="Bork P."/>
            <person name="Friedrich M."/>
            <person name="Walden K.K."/>
            <person name="Robertson H.M."/>
            <person name="Angeli S."/>
            <person name="Foret S."/>
            <person name="Bucher G."/>
            <person name="Schuetz S."/>
            <person name="Maleszka R."/>
            <person name="Wimmer E.A."/>
            <person name="Beeman R.W."/>
            <person name="Lorenzen M."/>
            <person name="Tomoyasu Y."/>
            <person name="Miller S.C."/>
            <person name="Grossmann D."/>
            <person name="Bucher G."/>
        </authorList>
    </citation>
    <scope>NUCLEOTIDE SEQUENCE [LARGE SCALE GENOMIC DNA]</scope>
    <source>
        <strain evidence="8 9">Georgia GA2</strain>
    </source>
</reference>
<accession>A0A139WPQ8</accession>
<evidence type="ECO:0000256" key="5">
    <source>
        <dbReference type="ARBA" id="ARBA00023134"/>
    </source>
</evidence>
<reference evidence="8 9" key="2">
    <citation type="journal article" date="2010" name="Nucleic Acids Res.">
        <title>BeetleBase in 2010: revisions to provide comprehensive genomic information for Tribolium castaneum.</title>
        <authorList>
            <person name="Kim H.S."/>
            <person name="Murphy T."/>
            <person name="Xia J."/>
            <person name="Caragea D."/>
            <person name="Park Y."/>
            <person name="Beeman R.W."/>
            <person name="Lorenzen M.D."/>
            <person name="Butcher S."/>
            <person name="Manak J.R."/>
            <person name="Brown S.J."/>
        </authorList>
    </citation>
    <scope>GENOME REANNOTATION</scope>
    <source>
        <strain evidence="8 9">Georgia GA2</strain>
    </source>
</reference>
<protein>
    <submittedName>
        <fullName evidence="8">tRNA modification GTPase GTPBP3, mitochondrial-like protein</fullName>
    </submittedName>
</protein>
<dbReference type="Pfam" id="PF12631">
    <property type="entry name" value="MnmE_helical"/>
    <property type="match status" value="1"/>
</dbReference>
<dbReference type="NCBIfam" id="NF003661">
    <property type="entry name" value="PRK05291.1-3"/>
    <property type="match status" value="1"/>
</dbReference>
<dbReference type="InterPro" id="IPR027368">
    <property type="entry name" value="MnmE_dom2"/>
</dbReference>
<evidence type="ECO:0000256" key="3">
    <source>
        <dbReference type="ARBA" id="ARBA00022694"/>
    </source>
</evidence>
<dbReference type="NCBIfam" id="TIGR00231">
    <property type="entry name" value="small_GTP"/>
    <property type="match status" value="1"/>
</dbReference>
<dbReference type="Pfam" id="PF10396">
    <property type="entry name" value="TrmE_N"/>
    <property type="match status" value="1"/>
</dbReference>
<dbReference type="GO" id="GO:0005739">
    <property type="term" value="C:mitochondrion"/>
    <property type="evidence" value="ECO:0000318"/>
    <property type="project" value="GO_Central"/>
</dbReference>
<dbReference type="GO" id="GO:0005737">
    <property type="term" value="C:cytoplasm"/>
    <property type="evidence" value="ECO:0000318"/>
    <property type="project" value="GO_Central"/>
</dbReference>
<proteinExistence type="inferred from homology"/>
<dbReference type="InterPro" id="IPR027266">
    <property type="entry name" value="TrmE/GcvT-like"/>
</dbReference>
<keyword evidence="5 6" id="KW-0342">GTP-binding</keyword>
<evidence type="ECO:0000256" key="1">
    <source>
        <dbReference type="ARBA" id="ARBA00004173"/>
    </source>
</evidence>
<dbReference type="GO" id="GO:0002098">
    <property type="term" value="P:tRNA wobble uridine modification"/>
    <property type="evidence" value="ECO:0000318"/>
    <property type="project" value="GO_Central"/>
</dbReference>
<dbReference type="STRING" id="7070.A0A139WPQ8"/>
<evidence type="ECO:0000313" key="9">
    <source>
        <dbReference type="Proteomes" id="UP000007266"/>
    </source>
</evidence>
<dbReference type="InterPro" id="IPR005225">
    <property type="entry name" value="Small_GTP-bd"/>
</dbReference>
<dbReference type="AlphaFoldDB" id="A0A139WPQ8"/>
<organism evidence="8 9">
    <name type="scientific">Tribolium castaneum</name>
    <name type="common">Red flour beetle</name>
    <dbReference type="NCBI Taxonomy" id="7070"/>
    <lineage>
        <taxon>Eukaryota</taxon>
        <taxon>Metazoa</taxon>
        <taxon>Ecdysozoa</taxon>
        <taxon>Arthropoda</taxon>
        <taxon>Hexapoda</taxon>
        <taxon>Insecta</taxon>
        <taxon>Pterygota</taxon>
        <taxon>Neoptera</taxon>
        <taxon>Endopterygota</taxon>
        <taxon>Coleoptera</taxon>
        <taxon>Polyphaga</taxon>
        <taxon>Cucujiformia</taxon>
        <taxon>Tenebrionidae</taxon>
        <taxon>Tenebrionidae incertae sedis</taxon>
        <taxon>Tribolium</taxon>
    </lineage>
</organism>
<evidence type="ECO:0000313" key="8">
    <source>
        <dbReference type="EMBL" id="KYB29821.1"/>
    </source>
</evidence>
<feature type="domain" description="TrmE-type G" evidence="7">
    <location>
        <begin position="228"/>
        <end position="398"/>
    </location>
</feature>
<dbReference type="PANTHER" id="PTHR42714:SF2">
    <property type="entry name" value="TRNA MODIFICATION GTPASE GTPBP3, MITOCHONDRIAL"/>
    <property type="match status" value="1"/>
</dbReference>
<comment type="subcellular location">
    <subcellularLocation>
        <location evidence="1">Mitochondrion</location>
    </subcellularLocation>
</comment>
<dbReference type="InterPro" id="IPR018948">
    <property type="entry name" value="GTP-bd_TrmE_N"/>
</dbReference>
<dbReference type="Gene3D" id="3.40.50.300">
    <property type="entry name" value="P-loop containing nucleotide triphosphate hydrolases"/>
    <property type="match status" value="1"/>
</dbReference>
<dbReference type="InterPro" id="IPR031168">
    <property type="entry name" value="G_TrmE"/>
</dbReference>
<dbReference type="Pfam" id="PF01926">
    <property type="entry name" value="MMR_HSR1"/>
    <property type="match status" value="1"/>
</dbReference>
<dbReference type="InterPro" id="IPR027417">
    <property type="entry name" value="P-loop_NTPase"/>
</dbReference>
<dbReference type="PROSITE" id="PS51709">
    <property type="entry name" value="G_TRME"/>
    <property type="match status" value="1"/>
</dbReference>
<gene>
    <name evidence="8" type="primary">AUGUSTUS-3.0.2_34529</name>
    <name evidence="8" type="ORF">TcasGA2_TC034529</name>
</gene>
<dbReference type="NCBIfam" id="TIGR00450">
    <property type="entry name" value="mnmE_trmE_thdF"/>
    <property type="match status" value="1"/>
</dbReference>
<keyword evidence="9" id="KW-1185">Reference proteome</keyword>
<dbReference type="InterPro" id="IPR006073">
    <property type="entry name" value="GTP-bd"/>
</dbReference>
<dbReference type="Gene3D" id="3.30.1360.120">
    <property type="entry name" value="Probable tRNA modification gtpase trme, domain 1"/>
    <property type="match status" value="1"/>
</dbReference>
<dbReference type="CDD" id="cd14858">
    <property type="entry name" value="TrmE_N"/>
    <property type="match status" value="1"/>
</dbReference>
<dbReference type="PANTHER" id="PTHR42714">
    <property type="entry name" value="TRNA MODIFICATION GTPASE GTPBP3"/>
    <property type="match status" value="1"/>
</dbReference>
<dbReference type="HAMAP" id="MF_00379">
    <property type="entry name" value="GTPase_MnmE"/>
    <property type="match status" value="1"/>
</dbReference>
<dbReference type="InterPro" id="IPR025867">
    <property type="entry name" value="MnmE_helical"/>
</dbReference>
<dbReference type="GO" id="GO:0005525">
    <property type="term" value="F:GTP binding"/>
    <property type="evidence" value="ECO:0007669"/>
    <property type="project" value="UniProtKB-KW"/>
</dbReference>
<keyword evidence="4 6" id="KW-0547">Nucleotide-binding</keyword>
<dbReference type="CDD" id="cd04164">
    <property type="entry name" value="trmE"/>
    <property type="match status" value="1"/>
</dbReference>
<evidence type="ECO:0000256" key="6">
    <source>
        <dbReference type="RuleBase" id="RU003313"/>
    </source>
</evidence>
<evidence type="ECO:0000259" key="7">
    <source>
        <dbReference type="PROSITE" id="PS51709"/>
    </source>
</evidence>
<dbReference type="InParanoid" id="A0A139WPQ8"/>
<dbReference type="SUPFAM" id="SSF52540">
    <property type="entry name" value="P-loop containing nucleoside triphosphate hydrolases"/>
    <property type="match status" value="1"/>
</dbReference>
<name>A0A139WPQ8_TRICA</name>
<dbReference type="OMA" id="EFHCHGG"/>
<dbReference type="FunCoup" id="A0A139WPQ8">
    <property type="interactions" value="1141"/>
</dbReference>
<evidence type="ECO:0000256" key="2">
    <source>
        <dbReference type="ARBA" id="ARBA00011043"/>
    </source>
</evidence>
<keyword evidence="3 6" id="KW-0819">tRNA processing</keyword>
<comment type="similarity">
    <text evidence="2 6">Belongs to the TRAFAC class TrmE-Era-EngA-EngB-Septin-like GTPase superfamily. TrmE GTPase family.</text>
</comment>
<dbReference type="EMBL" id="KQ971307">
    <property type="protein sequence ID" value="KYB29821.1"/>
    <property type="molecule type" value="Genomic_DNA"/>
</dbReference>
<dbReference type="Proteomes" id="UP000007266">
    <property type="component" value="Linkage group 1"/>
</dbReference>
<dbReference type="eggNOG" id="KOG1191">
    <property type="taxonomic scope" value="Eukaryota"/>
</dbReference>
<dbReference type="InterPro" id="IPR004520">
    <property type="entry name" value="GTPase_MnmE"/>
</dbReference>
<dbReference type="GO" id="GO:0003924">
    <property type="term" value="F:GTPase activity"/>
    <property type="evidence" value="ECO:0007669"/>
    <property type="project" value="InterPro"/>
</dbReference>
<evidence type="ECO:0000256" key="4">
    <source>
        <dbReference type="ARBA" id="ARBA00022741"/>
    </source>
</evidence>